<dbReference type="Proteomes" id="UP001293254">
    <property type="component" value="Unassembled WGS sequence"/>
</dbReference>
<name>A0AAE1YMU1_9LAMI</name>
<dbReference type="Gene3D" id="2.40.320.10">
    <property type="entry name" value="Hypothetical Protein Pfu-838710-001"/>
    <property type="match status" value="1"/>
</dbReference>
<keyword evidence="3" id="KW-1185">Reference proteome</keyword>
<reference evidence="2" key="2">
    <citation type="journal article" date="2024" name="Plant">
        <title>Genomic evolution and insights into agronomic trait innovations of Sesamum species.</title>
        <authorList>
            <person name="Miao H."/>
            <person name="Wang L."/>
            <person name="Qu L."/>
            <person name="Liu H."/>
            <person name="Sun Y."/>
            <person name="Le M."/>
            <person name="Wang Q."/>
            <person name="Wei S."/>
            <person name="Zheng Y."/>
            <person name="Lin W."/>
            <person name="Duan Y."/>
            <person name="Cao H."/>
            <person name="Xiong S."/>
            <person name="Wang X."/>
            <person name="Wei L."/>
            <person name="Li C."/>
            <person name="Ma Q."/>
            <person name="Ju M."/>
            <person name="Zhao R."/>
            <person name="Li G."/>
            <person name="Mu C."/>
            <person name="Tian Q."/>
            <person name="Mei H."/>
            <person name="Zhang T."/>
            <person name="Gao T."/>
            <person name="Zhang H."/>
        </authorList>
    </citation>
    <scope>NUCLEOTIDE SEQUENCE</scope>
    <source>
        <strain evidence="2">3651</strain>
    </source>
</reference>
<feature type="domain" description="CYTH" evidence="1">
    <location>
        <begin position="1"/>
        <end position="198"/>
    </location>
</feature>
<reference evidence="2" key="1">
    <citation type="submission" date="2020-06" db="EMBL/GenBank/DDBJ databases">
        <authorList>
            <person name="Li T."/>
            <person name="Hu X."/>
            <person name="Zhang T."/>
            <person name="Song X."/>
            <person name="Zhang H."/>
            <person name="Dai N."/>
            <person name="Sheng W."/>
            <person name="Hou X."/>
            <person name="Wei L."/>
        </authorList>
    </citation>
    <scope>NUCLEOTIDE SEQUENCE</scope>
    <source>
        <strain evidence="2">3651</strain>
        <tissue evidence="2">Leaf</tissue>
    </source>
</reference>
<comment type="caution">
    <text evidence="2">The sequence shown here is derived from an EMBL/GenBank/DDBJ whole genome shotgun (WGS) entry which is preliminary data.</text>
</comment>
<protein>
    <submittedName>
        <fullName evidence="2">Triphosphate tunnel metalloenzyme 3</fullName>
    </submittedName>
</protein>
<gene>
    <name evidence="2" type="ORF">Salat_1094300</name>
</gene>
<dbReference type="InterPro" id="IPR023577">
    <property type="entry name" value="CYTH_domain"/>
</dbReference>
<organism evidence="2 3">
    <name type="scientific">Sesamum alatum</name>
    <dbReference type="NCBI Taxonomy" id="300844"/>
    <lineage>
        <taxon>Eukaryota</taxon>
        <taxon>Viridiplantae</taxon>
        <taxon>Streptophyta</taxon>
        <taxon>Embryophyta</taxon>
        <taxon>Tracheophyta</taxon>
        <taxon>Spermatophyta</taxon>
        <taxon>Magnoliopsida</taxon>
        <taxon>eudicotyledons</taxon>
        <taxon>Gunneridae</taxon>
        <taxon>Pentapetalae</taxon>
        <taxon>asterids</taxon>
        <taxon>lamiids</taxon>
        <taxon>Lamiales</taxon>
        <taxon>Pedaliaceae</taxon>
        <taxon>Sesamum</taxon>
    </lineage>
</organism>
<dbReference type="EMBL" id="JACGWO010000003">
    <property type="protein sequence ID" value="KAK4433320.1"/>
    <property type="molecule type" value="Genomic_DNA"/>
</dbReference>
<dbReference type="PROSITE" id="PS51707">
    <property type="entry name" value="CYTH"/>
    <property type="match status" value="1"/>
</dbReference>
<dbReference type="PANTHER" id="PTHR34948">
    <property type="entry name" value="OS08G0299200 PROTEIN"/>
    <property type="match status" value="1"/>
</dbReference>
<evidence type="ECO:0000313" key="3">
    <source>
        <dbReference type="Proteomes" id="UP001293254"/>
    </source>
</evidence>
<dbReference type="AlphaFoldDB" id="A0AAE1YMU1"/>
<evidence type="ECO:0000313" key="2">
    <source>
        <dbReference type="EMBL" id="KAK4433320.1"/>
    </source>
</evidence>
<proteinExistence type="predicted"/>
<dbReference type="Pfam" id="PF01928">
    <property type="entry name" value="CYTH"/>
    <property type="match status" value="1"/>
</dbReference>
<dbReference type="GO" id="GO:0016462">
    <property type="term" value="F:pyrophosphatase activity"/>
    <property type="evidence" value="ECO:0007669"/>
    <property type="project" value="UniProtKB-ARBA"/>
</dbReference>
<dbReference type="PANTHER" id="PTHR34948:SF2">
    <property type="entry name" value="TRIPHOSPHATE TUNNEL METALLOENZYME 3"/>
    <property type="match status" value="1"/>
</dbReference>
<sequence>MEVEVKFRLPNKSAHQKLLSVLSPFHITTLHQHNQFIDGSAYELSSQRAVLLLRLYEQTRIPQCVVCLKAKPVLVDGVSRIEMEYEELDPAIFKACLDDPQKLMQVDLRVLRRVKEEFGVKGFVWLGGFRNVRNVYMWKGMKLEVDEAKYDFGEMYEVECETSEPERVKKMMEEFVKENGIDYSYSVMSKFAVFRAGKLPPP</sequence>
<dbReference type="CDD" id="cd07374">
    <property type="entry name" value="CYTH-like_Pase"/>
    <property type="match status" value="1"/>
</dbReference>
<dbReference type="InterPro" id="IPR033469">
    <property type="entry name" value="CYTH-like_dom_sf"/>
</dbReference>
<accession>A0AAE1YMU1</accession>
<evidence type="ECO:0000259" key="1">
    <source>
        <dbReference type="PROSITE" id="PS51707"/>
    </source>
</evidence>
<dbReference type="SUPFAM" id="SSF55154">
    <property type="entry name" value="CYTH-like phosphatases"/>
    <property type="match status" value="1"/>
</dbReference>